<proteinExistence type="predicted"/>
<reference evidence="2 3" key="1">
    <citation type="submission" date="2018-01" db="EMBL/GenBank/DDBJ databases">
        <title>Whole genome sequencing of Histamine producing bacteria.</title>
        <authorList>
            <person name="Butler K."/>
        </authorList>
    </citation>
    <scope>NUCLEOTIDE SEQUENCE [LARGE SCALE GENOMIC DNA]</scope>
    <source>
        <strain evidence="2 3">DSM 24669</strain>
    </source>
</reference>
<keyword evidence="3" id="KW-1185">Reference proteome</keyword>
<dbReference type="AlphaFoldDB" id="A0A0J8V9H3"/>
<evidence type="ECO:0000313" key="2">
    <source>
        <dbReference type="EMBL" id="PSW26026.1"/>
    </source>
</evidence>
<evidence type="ECO:0000313" key="3">
    <source>
        <dbReference type="Proteomes" id="UP000240481"/>
    </source>
</evidence>
<gene>
    <name evidence="2" type="ORF">C9I94_05610</name>
</gene>
<accession>A0A0J8V9H3</accession>
<protein>
    <submittedName>
        <fullName evidence="2">Uncharacterized protein</fullName>
    </submittedName>
</protein>
<dbReference type="EMBL" id="PYLZ01000002">
    <property type="protein sequence ID" value="PSW26026.1"/>
    <property type="molecule type" value="Genomic_DNA"/>
</dbReference>
<keyword evidence="1" id="KW-0175">Coiled coil</keyword>
<dbReference type="STRING" id="680026.AB733_15450"/>
<organism evidence="2 3">
    <name type="scientific">Photobacterium swingsii</name>
    <dbReference type="NCBI Taxonomy" id="680026"/>
    <lineage>
        <taxon>Bacteria</taxon>
        <taxon>Pseudomonadati</taxon>
        <taxon>Pseudomonadota</taxon>
        <taxon>Gammaproteobacteria</taxon>
        <taxon>Vibrionales</taxon>
        <taxon>Vibrionaceae</taxon>
        <taxon>Photobacterium</taxon>
    </lineage>
</organism>
<dbReference type="RefSeq" id="WP_048899569.1">
    <property type="nucleotide sequence ID" value="NZ_AP024852.1"/>
</dbReference>
<comment type="caution">
    <text evidence="2">The sequence shown here is derived from an EMBL/GenBank/DDBJ whole genome shotgun (WGS) entry which is preliminary data.</text>
</comment>
<feature type="coiled-coil region" evidence="1">
    <location>
        <begin position="266"/>
        <end position="293"/>
    </location>
</feature>
<dbReference type="Proteomes" id="UP000240481">
    <property type="component" value="Unassembled WGS sequence"/>
</dbReference>
<evidence type="ECO:0000256" key="1">
    <source>
        <dbReference type="SAM" id="Coils"/>
    </source>
</evidence>
<dbReference type="OrthoDB" id="5829440at2"/>
<sequence>MSPALLIYQFGELKHQLEQSQYFLNEFLQGADDLHHLTVEHAERAASDLAANEMRVESWVAVLSELKDGVKEQRQTNSENRTRLAALKEESAENTRVGAKLVSFWADQLSKAKQWESSARAAVNVVRVQYQEARVSADKARAEHASALSSLRSLQEQVSHVEVTLPDGTKRVERRGPCTNAAQRAESSAKSTMNEFVAIENKALAALDQAQAELKQAVYQVEGSKAALASAEHAREVAYQQQERTNRSYRFFLDEGRNLDGVVEGIEAIEARYKKMHSQCSALSQKLASLNQRNDSNFIELRNANTSLEELETVNYQLKRSLKSKSDLLAAFDQPLRTE</sequence>
<name>A0A0J8V9H3_9GAMM</name>